<comment type="similarity">
    <text evidence="1">Belongs to the IMPACT family.</text>
</comment>
<feature type="domain" description="Impact N-terminal" evidence="2">
    <location>
        <begin position="17"/>
        <end position="120"/>
    </location>
</feature>
<dbReference type="Pfam" id="PF09186">
    <property type="entry name" value="DUF1949"/>
    <property type="match status" value="1"/>
</dbReference>
<dbReference type="NCBIfam" id="TIGR00257">
    <property type="entry name" value="IMPACT_YIGZ"/>
    <property type="match status" value="1"/>
</dbReference>
<feature type="domain" description="UPF0029" evidence="3">
    <location>
        <begin position="141"/>
        <end position="193"/>
    </location>
</feature>
<dbReference type="PANTHER" id="PTHR16301:SF20">
    <property type="entry name" value="IMPACT FAMILY MEMBER YIGZ"/>
    <property type="match status" value="1"/>
</dbReference>
<evidence type="ECO:0000256" key="1">
    <source>
        <dbReference type="ARBA" id="ARBA00007665"/>
    </source>
</evidence>
<dbReference type="SUPFAM" id="SSF54211">
    <property type="entry name" value="Ribosomal protein S5 domain 2-like"/>
    <property type="match status" value="1"/>
</dbReference>
<sequence>MEKKILYNGGQGEVIEKKSRFIATTYPVKTEEEALKFIGEIKKKYWDARHNCYAFVCGENNELQRFSDDGEPSGTAGKPILEILLKEEVHDALVVVTRYFGGVLLGAGGLVRAYSKSAKAGLDASAVAVKRKGWMVEIITSYQDHGKIKNAIELGEYSLLDTEFSQDVCLKLIVATDKVSELEKLTANLSSGKAEFTLGDACWFVESEGKVVVL</sequence>
<dbReference type="EMBL" id="JAMZFV010000001">
    <property type="protein sequence ID" value="MCP1108719.1"/>
    <property type="molecule type" value="Genomic_DNA"/>
</dbReference>
<dbReference type="Gene3D" id="3.30.70.240">
    <property type="match status" value="1"/>
</dbReference>
<dbReference type="InterPro" id="IPR023582">
    <property type="entry name" value="Impact"/>
</dbReference>
<dbReference type="Gene3D" id="3.30.230.30">
    <property type="entry name" value="Impact, N-terminal domain"/>
    <property type="match status" value="1"/>
</dbReference>
<dbReference type="RefSeq" id="WP_262067627.1">
    <property type="nucleotide sequence ID" value="NZ_JAMXOC010000001.1"/>
</dbReference>
<dbReference type="InterPro" id="IPR020568">
    <property type="entry name" value="Ribosomal_Su5_D2-typ_SF"/>
</dbReference>
<dbReference type="InterPro" id="IPR035647">
    <property type="entry name" value="EFG_III/V"/>
</dbReference>
<proteinExistence type="inferred from homology"/>
<evidence type="ECO:0000259" key="3">
    <source>
        <dbReference type="Pfam" id="PF09186"/>
    </source>
</evidence>
<name>A0ABT1EDE8_9FIRM</name>
<dbReference type="SUPFAM" id="SSF54980">
    <property type="entry name" value="EF-G C-terminal domain-like"/>
    <property type="match status" value="1"/>
</dbReference>
<dbReference type="InterPro" id="IPR036956">
    <property type="entry name" value="Impact_N_sf"/>
</dbReference>
<keyword evidence="5" id="KW-1185">Reference proteome</keyword>
<evidence type="ECO:0000313" key="5">
    <source>
        <dbReference type="Proteomes" id="UP001523565"/>
    </source>
</evidence>
<reference evidence="4 5" key="1">
    <citation type="journal article" date="2022" name="Genome Biol. Evol.">
        <title>Host diet, physiology and behaviors set the stage for Lachnospiraceae cladogenesis.</title>
        <authorList>
            <person name="Vera-Ponce De Leon A."/>
            <person name="Schneider M."/>
            <person name="Jahnes B.C."/>
            <person name="Sadowski V."/>
            <person name="Camuy-Velez L.A."/>
            <person name="Duan J."/>
            <person name="Sabree Z.L."/>
        </authorList>
    </citation>
    <scope>NUCLEOTIDE SEQUENCE [LARGE SCALE GENOMIC DNA]</scope>
    <source>
        <strain evidence="4 5">PAL227</strain>
    </source>
</reference>
<dbReference type="InterPro" id="IPR001498">
    <property type="entry name" value="Impact_N"/>
</dbReference>
<accession>A0ABT1EDE8</accession>
<dbReference type="PROSITE" id="PS00910">
    <property type="entry name" value="UPF0029"/>
    <property type="match status" value="1"/>
</dbReference>
<organism evidence="4 5">
    <name type="scientific">Ohessyouella blattaphilus</name>
    <dbReference type="NCBI Taxonomy" id="2949333"/>
    <lineage>
        <taxon>Bacteria</taxon>
        <taxon>Bacillati</taxon>
        <taxon>Bacillota</taxon>
        <taxon>Clostridia</taxon>
        <taxon>Lachnospirales</taxon>
        <taxon>Lachnospiraceae</taxon>
        <taxon>Ohessyouella</taxon>
    </lineage>
</organism>
<comment type="caution">
    <text evidence="4">The sequence shown here is derived from an EMBL/GenBank/DDBJ whole genome shotgun (WGS) entry which is preliminary data.</text>
</comment>
<dbReference type="InterPro" id="IPR020569">
    <property type="entry name" value="UPF0029_Impact_CS"/>
</dbReference>
<dbReference type="InterPro" id="IPR015796">
    <property type="entry name" value="Impact_YigZ-like"/>
</dbReference>
<dbReference type="Proteomes" id="UP001523565">
    <property type="component" value="Unassembled WGS sequence"/>
</dbReference>
<evidence type="ECO:0000259" key="2">
    <source>
        <dbReference type="Pfam" id="PF01205"/>
    </source>
</evidence>
<gene>
    <name evidence="4" type="ORF">NK118_00440</name>
</gene>
<dbReference type="Pfam" id="PF01205">
    <property type="entry name" value="Impact_N"/>
    <property type="match status" value="1"/>
</dbReference>
<dbReference type="PANTHER" id="PTHR16301">
    <property type="entry name" value="IMPACT-RELATED"/>
    <property type="match status" value="1"/>
</dbReference>
<evidence type="ECO:0000313" key="4">
    <source>
        <dbReference type="EMBL" id="MCP1108719.1"/>
    </source>
</evidence>
<dbReference type="InterPro" id="IPR015269">
    <property type="entry name" value="UPF0029_Impact_C"/>
</dbReference>
<protein>
    <submittedName>
        <fullName evidence="4">YigZ family protein</fullName>
    </submittedName>
</protein>